<dbReference type="SUPFAM" id="SSF56219">
    <property type="entry name" value="DNase I-like"/>
    <property type="match status" value="1"/>
</dbReference>
<protein>
    <submittedName>
        <fullName evidence="1">Uncharacterized protein</fullName>
    </submittedName>
</protein>
<keyword evidence="2" id="KW-1185">Reference proteome</keyword>
<dbReference type="Gene3D" id="3.60.10.10">
    <property type="entry name" value="Endonuclease/exonuclease/phosphatase"/>
    <property type="match status" value="1"/>
</dbReference>
<reference evidence="1" key="2">
    <citation type="journal article" date="2024" name="Plant">
        <title>Genomic evolution and insights into agronomic trait innovations of Sesamum species.</title>
        <authorList>
            <person name="Miao H."/>
            <person name="Wang L."/>
            <person name="Qu L."/>
            <person name="Liu H."/>
            <person name="Sun Y."/>
            <person name="Le M."/>
            <person name="Wang Q."/>
            <person name="Wei S."/>
            <person name="Zheng Y."/>
            <person name="Lin W."/>
            <person name="Duan Y."/>
            <person name="Cao H."/>
            <person name="Xiong S."/>
            <person name="Wang X."/>
            <person name="Wei L."/>
            <person name="Li C."/>
            <person name="Ma Q."/>
            <person name="Ju M."/>
            <person name="Zhao R."/>
            <person name="Li G."/>
            <person name="Mu C."/>
            <person name="Tian Q."/>
            <person name="Mei H."/>
            <person name="Zhang T."/>
            <person name="Gao T."/>
            <person name="Zhang H."/>
        </authorList>
    </citation>
    <scope>NUCLEOTIDE SEQUENCE</scope>
    <source>
        <strain evidence="1">K16</strain>
    </source>
</reference>
<sequence>MFILGKPEGWRLTSFYKFLEVACRKESWSLLQRLKSSSNRHWLYIGDFNEVLVEHEKQGQLHPQWWKIKDFWSCLIECDLHDMRFVGLIFMWGKGENS</sequence>
<gene>
    <name evidence="1" type="ORF">Sango_1930300</name>
</gene>
<evidence type="ECO:0000313" key="2">
    <source>
        <dbReference type="Proteomes" id="UP001289374"/>
    </source>
</evidence>
<evidence type="ECO:0000313" key="1">
    <source>
        <dbReference type="EMBL" id="KAK4391525.1"/>
    </source>
</evidence>
<name>A0AAE1WDX9_9LAMI</name>
<dbReference type="Proteomes" id="UP001289374">
    <property type="component" value="Unassembled WGS sequence"/>
</dbReference>
<proteinExistence type="predicted"/>
<dbReference type="InterPro" id="IPR036691">
    <property type="entry name" value="Endo/exonu/phosph_ase_sf"/>
</dbReference>
<reference evidence="1" key="1">
    <citation type="submission" date="2020-06" db="EMBL/GenBank/DDBJ databases">
        <authorList>
            <person name="Li T."/>
            <person name="Hu X."/>
            <person name="Zhang T."/>
            <person name="Song X."/>
            <person name="Zhang H."/>
            <person name="Dai N."/>
            <person name="Sheng W."/>
            <person name="Hou X."/>
            <person name="Wei L."/>
        </authorList>
    </citation>
    <scope>NUCLEOTIDE SEQUENCE</scope>
    <source>
        <strain evidence="1">K16</strain>
        <tissue evidence="1">Leaf</tissue>
    </source>
</reference>
<organism evidence="1 2">
    <name type="scientific">Sesamum angolense</name>
    <dbReference type="NCBI Taxonomy" id="2727404"/>
    <lineage>
        <taxon>Eukaryota</taxon>
        <taxon>Viridiplantae</taxon>
        <taxon>Streptophyta</taxon>
        <taxon>Embryophyta</taxon>
        <taxon>Tracheophyta</taxon>
        <taxon>Spermatophyta</taxon>
        <taxon>Magnoliopsida</taxon>
        <taxon>eudicotyledons</taxon>
        <taxon>Gunneridae</taxon>
        <taxon>Pentapetalae</taxon>
        <taxon>asterids</taxon>
        <taxon>lamiids</taxon>
        <taxon>Lamiales</taxon>
        <taxon>Pedaliaceae</taxon>
        <taxon>Sesamum</taxon>
    </lineage>
</organism>
<comment type="caution">
    <text evidence="1">The sequence shown here is derived from an EMBL/GenBank/DDBJ whole genome shotgun (WGS) entry which is preliminary data.</text>
</comment>
<accession>A0AAE1WDX9</accession>
<dbReference type="AlphaFoldDB" id="A0AAE1WDX9"/>
<dbReference type="EMBL" id="JACGWL010000011">
    <property type="protein sequence ID" value="KAK4391525.1"/>
    <property type="molecule type" value="Genomic_DNA"/>
</dbReference>